<evidence type="ECO:0000256" key="2">
    <source>
        <dbReference type="ARBA" id="ARBA00022448"/>
    </source>
</evidence>
<dbReference type="Pfam" id="PF04290">
    <property type="entry name" value="DctQ"/>
    <property type="match status" value="1"/>
</dbReference>
<keyword evidence="12" id="KW-1185">Reference proteome</keyword>
<proteinExistence type="inferred from homology"/>
<sequence length="170" mass="19203">MPPSKTITKLEHVSAFFSQIALGFSGLFLILMITHITIDVVLRFFFNIALHGTLEVVSFYYMVCIVFLPLAFVELKQEHISVDVLVNHFPPNIRLALYLTSCLLGVIYFSMLGYQSLLDAIKATQSQETAMANFTFYLWPSRWALPVGFFAMDLAILANAMKAIRLRSAL</sequence>
<feature type="transmembrane region" description="Helical" evidence="9">
    <location>
        <begin position="143"/>
        <end position="161"/>
    </location>
</feature>
<feature type="transmembrane region" description="Helical" evidence="9">
    <location>
        <begin position="20"/>
        <end position="46"/>
    </location>
</feature>
<protein>
    <recommendedName>
        <fullName evidence="9">TRAP transporter small permease protein</fullName>
    </recommendedName>
</protein>
<comment type="function">
    <text evidence="9">Part of the tripartite ATP-independent periplasmic (TRAP) transport system.</text>
</comment>
<comment type="subcellular location">
    <subcellularLocation>
        <location evidence="1 9">Cell inner membrane</location>
        <topology evidence="1 9">Multi-pass membrane protein</topology>
    </subcellularLocation>
</comment>
<evidence type="ECO:0000256" key="8">
    <source>
        <dbReference type="ARBA" id="ARBA00038436"/>
    </source>
</evidence>
<keyword evidence="5 9" id="KW-0812">Transmembrane</keyword>
<dbReference type="PANTHER" id="PTHR35011:SF10">
    <property type="entry name" value="TRAP TRANSPORTER SMALL PERMEASE PROTEIN"/>
    <property type="match status" value="1"/>
</dbReference>
<keyword evidence="7 9" id="KW-0472">Membrane</keyword>
<feature type="domain" description="Tripartite ATP-independent periplasmic transporters DctQ component" evidence="10">
    <location>
        <begin position="32"/>
        <end position="165"/>
    </location>
</feature>
<feature type="transmembrane region" description="Helical" evidence="9">
    <location>
        <begin position="58"/>
        <end position="75"/>
    </location>
</feature>
<feature type="transmembrane region" description="Helical" evidence="9">
    <location>
        <begin position="95"/>
        <end position="114"/>
    </location>
</feature>
<dbReference type="PANTHER" id="PTHR35011">
    <property type="entry name" value="2,3-DIKETO-L-GULONATE TRAP TRANSPORTER SMALL PERMEASE PROTEIN YIAM"/>
    <property type="match status" value="1"/>
</dbReference>
<dbReference type="STRING" id="197479.BFW38_06925"/>
<organism evidence="11 12">
    <name type="scientific">Terasakiispira papahanaumokuakeensis</name>
    <dbReference type="NCBI Taxonomy" id="197479"/>
    <lineage>
        <taxon>Bacteria</taxon>
        <taxon>Pseudomonadati</taxon>
        <taxon>Pseudomonadota</taxon>
        <taxon>Gammaproteobacteria</taxon>
        <taxon>Oceanospirillales</taxon>
        <taxon>Terasakiispira</taxon>
    </lineage>
</organism>
<name>A0A1E2V8L7_9GAMM</name>
<dbReference type="OrthoDB" id="4250245at2"/>
<evidence type="ECO:0000256" key="7">
    <source>
        <dbReference type="ARBA" id="ARBA00023136"/>
    </source>
</evidence>
<dbReference type="InterPro" id="IPR055348">
    <property type="entry name" value="DctQ"/>
</dbReference>
<comment type="subunit">
    <text evidence="9">The complex comprises the extracytoplasmic solute receptor protein and the two transmembrane proteins.</text>
</comment>
<comment type="similarity">
    <text evidence="8 9">Belongs to the TRAP transporter small permease family.</text>
</comment>
<evidence type="ECO:0000256" key="3">
    <source>
        <dbReference type="ARBA" id="ARBA00022475"/>
    </source>
</evidence>
<dbReference type="Proteomes" id="UP000094291">
    <property type="component" value="Unassembled WGS sequence"/>
</dbReference>
<gene>
    <name evidence="11" type="ORF">BFW38_06925</name>
</gene>
<keyword evidence="3" id="KW-1003">Cell membrane</keyword>
<keyword evidence="2 9" id="KW-0813">Transport</keyword>
<evidence type="ECO:0000256" key="6">
    <source>
        <dbReference type="ARBA" id="ARBA00022989"/>
    </source>
</evidence>
<dbReference type="AlphaFoldDB" id="A0A1E2V8L7"/>
<keyword evidence="4 9" id="KW-0997">Cell inner membrane</keyword>
<evidence type="ECO:0000256" key="9">
    <source>
        <dbReference type="RuleBase" id="RU369079"/>
    </source>
</evidence>
<dbReference type="GO" id="GO:0005886">
    <property type="term" value="C:plasma membrane"/>
    <property type="evidence" value="ECO:0007669"/>
    <property type="project" value="UniProtKB-SubCell"/>
</dbReference>
<dbReference type="GO" id="GO:0022857">
    <property type="term" value="F:transmembrane transporter activity"/>
    <property type="evidence" value="ECO:0007669"/>
    <property type="project" value="UniProtKB-UniRule"/>
</dbReference>
<evidence type="ECO:0000313" key="12">
    <source>
        <dbReference type="Proteomes" id="UP000094291"/>
    </source>
</evidence>
<keyword evidence="6 9" id="KW-1133">Transmembrane helix</keyword>
<dbReference type="EMBL" id="MDTQ01000001">
    <property type="protein sequence ID" value="ODC03321.1"/>
    <property type="molecule type" value="Genomic_DNA"/>
</dbReference>
<evidence type="ECO:0000256" key="5">
    <source>
        <dbReference type="ARBA" id="ARBA00022692"/>
    </source>
</evidence>
<dbReference type="GO" id="GO:0015740">
    <property type="term" value="P:C4-dicarboxylate transport"/>
    <property type="evidence" value="ECO:0007669"/>
    <property type="project" value="TreeGrafter"/>
</dbReference>
<comment type="caution">
    <text evidence="11">The sequence shown here is derived from an EMBL/GenBank/DDBJ whole genome shotgun (WGS) entry which is preliminary data.</text>
</comment>
<reference evidence="11 12" key="1">
    <citation type="submission" date="2016-08" db="EMBL/GenBank/DDBJ databases">
        <authorList>
            <person name="Seilhamer J.J."/>
        </authorList>
    </citation>
    <scope>NUCLEOTIDE SEQUENCE [LARGE SCALE GENOMIC DNA]</scope>
    <source>
        <strain evidence="11 12">PH27A</strain>
    </source>
</reference>
<evidence type="ECO:0000259" key="10">
    <source>
        <dbReference type="Pfam" id="PF04290"/>
    </source>
</evidence>
<evidence type="ECO:0000313" key="11">
    <source>
        <dbReference type="EMBL" id="ODC03321.1"/>
    </source>
</evidence>
<evidence type="ECO:0000256" key="4">
    <source>
        <dbReference type="ARBA" id="ARBA00022519"/>
    </source>
</evidence>
<accession>A0A1E2V8L7</accession>
<dbReference type="InterPro" id="IPR007387">
    <property type="entry name" value="TRAP_DctQ"/>
</dbReference>
<evidence type="ECO:0000256" key="1">
    <source>
        <dbReference type="ARBA" id="ARBA00004429"/>
    </source>
</evidence>